<feature type="compositionally biased region" description="Basic and acidic residues" evidence="6">
    <location>
        <begin position="196"/>
        <end position="206"/>
    </location>
</feature>
<evidence type="ECO:0000256" key="3">
    <source>
        <dbReference type="ARBA" id="ARBA00023015"/>
    </source>
</evidence>
<dbReference type="PANTHER" id="PTHR10880">
    <property type="entry name" value="MORTALITY FACTOR 4-LIKE PROTEIN"/>
    <property type="match status" value="1"/>
</dbReference>
<gene>
    <name evidence="9 10 11" type="primary">LOC121135245</name>
</gene>
<dbReference type="RefSeq" id="XP_040589698.1">
    <property type="nucleotide sequence ID" value="XM_040733764.1"/>
</dbReference>
<accession>A0ABM2WFW9</accession>
<dbReference type="Proteomes" id="UP000886700">
    <property type="component" value="Unplaced"/>
</dbReference>
<dbReference type="GeneID" id="121135245"/>
<dbReference type="RefSeq" id="XP_040589696.1">
    <property type="nucleotide sequence ID" value="XM_040733762.1"/>
</dbReference>
<keyword evidence="4" id="KW-0804">Transcription</keyword>
<evidence type="ECO:0000256" key="6">
    <source>
        <dbReference type="SAM" id="MobiDB-lite"/>
    </source>
</evidence>
<proteinExistence type="predicted"/>
<feature type="compositionally biased region" description="Basic and acidic residues" evidence="6">
    <location>
        <begin position="11"/>
        <end position="22"/>
    </location>
</feature>
<dbReference type="Pfam" id="PF05712">
    <property type="entry name" value="MRG"/>
    <property type="match status" value="1"/>
</dbReference>
<feature type="compositionally biased region" description="Polar residues" evidence="6">
    <location>
        <begin position="509"/>
        <end position="523"/>
    </location>
</feature>
<feature type="compositionally biased region" description="Low complexity" evidence="6">
    <location>
        <begin position="491"/>
        <end position="508"/>
    </location>
</feature>
<feature type="compositionally biased region" description="Basic residues" evidence="6">
    <location>
        <begin position="393"/>
        <end position="404"/>
    </location>
</feature>
<dbReference type="Gene3D" id="1.10.274.30">
    <property type="entry name" value="MRG domain"/>
    <property type="match status" value="1"/>
</dbReference>
<feature type="region of interest" description="Disordered" evidence="6">
    <location>
        <begin position="1"/>
        <end position="102"/>
    </location>
</feature>
<feature type="compositionally biased region" description="Basic and acidic residues" evidence="6">
    <location>
        <begin position="56"/>
        <end position="96"/>
    </location>
</feature>
<keyword evidence="5" id="KW-0539">Nucleus</keyword>
<feature type="region of interest" description="Disordered" evidence="6">
    <location>
        <begin position="124"/>
        <end position="143"/>
    </location>
</feature>
<keyword evidence="3" id="KW-0805">Transcription regulation</keyword>
<feature type="compositionally biased region" description="Basic and acidic residues" evidence="6">
    <location>
        <begin position="223"/>
        <end position="247"/>
    </location>
</feature>
<protein>
    <submittedName>
        <fullName evidence="9 10">Uncharacterized protein LOC121135245</fullName>
    </submittedName>
</protein>
<feature type="region of interest" description="Disordered" evidence="6">
    <location>
        <begin position="464"/>
        <end position="523"/>
    </location>
</feature>
<feature type="compositionally biased region" description="Polar residues" evidence="6">
    <location>
        <begin position="1"/>
        <end position="10"/>
    </location>
</feature>
<evidence type="ECO:0000259" key="7">
    <source>
        <dbReference type="Pfam" id="PF05712"/>
    </source>
</evidence>
<evidence type="ECO:0000313" key="11">
    <source>
        <dbReference type="RefSeq" id="XP_040589698.1"/>
    </source>
</evidence>
<dbReference type="InterPro" id="IPR026541">
    <property type="entry name" value="MRG_dom"/>
</dbReference>
<evidence type="ECO:0000256" key="4">
    <source>
        <dbReference type="ARBA" id="ARBA00023163"/>
    </source>
</evidence>
<feature type="compositionally biased region" description="Basic and acidic residues" evidence="6">
    <location>
        <begin position="405"/>
        <end position="417"/>
    </location>
</feature>
<feature type="domain" description="MRG" evidence="7">
    <location>
        <begin position="541"/>
        <end position="707"/>
    </location>
</feature>
<reference evidence="9 10" key="1">
    <citation type="submission" date="2025-05" db="UniProtKB">
        <authorList>
            <consortium name="RefSeq"/>
        </authorList>
    </citation>
    <scope>IDENTIFICATION</scope>
    <source>
        <tissue evidence="9 10">Liver</tissue>
    </source>
</reference>
<evidence type="ECO:0000256" key="5">
    <source>
        <dbReference type="ARBA" id="ARBA00023242"/>
    </source>
</evidence>
<feature type="region of interest" description="Disordered" evidence="6">
    <location>
        <begin position="185"/>
        <end position="432"/>
    </location>
</feature>
<keyword evidence="2" id="KW-0156">Chromatin regulator</keyword>
<evidence type="ECO:0000256" key="2">
    <source>
        <dbReference type="ARBA" id="ARBA00022853"/>
    </source>
</evidence>
<dbReference type="RefSeq" id="XP_040589697.1">
    <property type="nucleotide sequence ID" value="XM_040733763.1"/>
</dbReference>
<keyword evidence="8" id="KW-1185">Reference proteome</keyword>
<dbReference type="PANTHER" id="PTHR10880:SF29">
    <property type="entry name" value="MORTALITY FACTOR 4-LIKE PROTEIN 1"/>
    <property type="match status" value="1"/>
</dbReference>
<evidence type="ECO:0000256" key="1">
    <source>
        <dbReference type="ARBA" id="ARBA00004123"/>
    </source>
</evidence>
<dbReference type="InterPro" id="IPR038217">
    <property type="entry name" value="MRG_C_sf"/>
</dbReference>
<feature type="compositionally biased region" description="Basic and acidic residues" evidence="6">
    <location>
        <begin position="333"/>
        <end position="342"/>
    </location>
</feature>
<organism evidence="8 10">
    <name type="scientific">Mesocricetus auratus</name>
    <name type="common">Golden hamster</name>
    <dbReference type="NCBI Taxonomy" id="10036"/>
    <lineage>
        <taxon>Eukaryota</taxon>
        <taxon>Metazoa</taxon>
        <taxon>Chordata</taxon>
        <taxon>Craniata</taxon>
        <taxon>Vertebrata</taxon>
        <taxon>Euteleostomi</taxon>
        <taxon>Mammalia</taxon>
        <taxon>Eutheria</taxon>
        <taxon>Euarchontoglires</taxon>
        <taxon>Glires</taxon>
        <taxon>Rodentia</taxon>
        <taxon>Myomorpha</taxon>
        <taxon>Muroidea</taxon>
        <taxon>Cricetidae</taxon>
        <taxon>Cricetinae</taxon>
        <taxon>Mesocricetus</taxon>
    </lineage>
</organism>
<comment type="subcellular location">
    <subcellularLocation>
        <location evidence="1">Nucleus</location>
    </subcellularLocation>
</comment>
<evidence type="ECO:0000313" key="9">
    <source>
        <dbReference type="RefSeq" id="XP_040589696.1"/>
    </source>
</evidence>
<sequence length="718" mass="79966">MSARKQGSQVRDQHFAEGDDLVKLTPSRRRVTKVTDGSSGKKSPEPRTPQTALPRRPQDHPAKKPGAVERGRADEKTCTAENKPSTEKHHTAEKRNTARMNYVTLDTELPETILIDNDYCNDEECPATEKGPSDRKHQFKKQLSGRRHCFSEKSCSLERHLSAEKDLATQRDFLNKKRCLTEKVRSTEEVGLGERVPYEERGHPTEGGHPAKKGLSTKKCPSPKKDYLDERGPAMENHHPEEKDRSAKKLTYTQRDLQIDGEHSVGRGRPSIKSHPAEKGWSANKSGSAGRGHRIKSHPAKEGCSAERVNMAQSRLFAGEDTNTRRGRPIQRCRAEQGRSVERATTVKKRPSTAKDHPTGRSRPQKKSNPAEEGQSTDRGAFAGENVPTGRGRLSKKSPCAKKHLSTESHPEGKELSSKIISSTEKVHSEERRYIVKKTRQLSAKKGSMGKKFVSGESVDIQDSYTHDKSSTGQNGCSVEQGHPSMEKGFPVETPSSGSVPVVPVPKSTQDAPETSTDSATSQLPQVTHQNVAGAVTNGQHTQAVNMRMGVKLKLPQELKACLVDDWNLINTYNLLFQLPADINVDCILANYVAFVKSQGKSDSREYYVDELVYGIREYFNIMLGNQLLYHFEKAQYVSVLMTFPDIPMSQIYGAPHLLRLFVKIGSALTNFCLNRCSLILVSGYMHDFLNFLAENSTSLFSVNDYNMPSALYSLKEL</sequence>
<dbReference type="InterPro" id="IPR008676">
    <property type="entry name" value="MRG"/>
</dbReference>
<evidence type="ECO:0000313" key="8">
    <source>
        <dbReference type="Proteomes" id="UP000886700"/>
    </source>
</evidence>
<name>A0ABM2WFW9_MESAU</name>
<dbReference type="PROSITE" id="PS51640">
    <property type="entry name" value="MRG"/>
    <property type="match status" value="1"/>
</dbReference>
<evidence type="ECO:0000313" key="10">
    <source>
        <dbReference type="RefSeq" id="XP_040589697.1"/>
    </source>
</evidence>